<dbReference type="InterPro" id="IPR000859">
    <property type="entry name" value="CUB_dom"/>
</dbReference>
<evidence type="ECO:0000259" key="4">
    <source>
        <dbReference type="PROSITE" id="PS01180"/>
    </source>
</evidence>
<dbReference type="OrthoDB" id="6160492at2759"/>
<dbReference type="SUPFAM" id="SSF49854">
    <property type="entry name" value="Spermadhesin, CUB domain"/>
    <property type="match status" value="4"/>
</dbReference>
<feature type="domain" description="CUB" evidence="4">
    <location>
        <begin position="72"/>
        <end position="185"/>
    </location>
</feature>
<dbReference type="STRING" id="79923.A0A3R7D8H7"/>
<gene>
    <name evidence="5" type="ORF">CSKR_102033</name>
</gene>
<dbReference type="EMBL" id="NIRI02000010">
    <property type="protein sequence ID" value="KAG5454050.1"/>
    <property type="molecule type" value="Genomic_DNA"/>
</dbReference>
<keyword evidence="2" id="KW-1015">Disulfide bond</keyword>
<dbReference type="PANTHER" id="PTHR24251:SF37">
    <property type="entry name" value="CUB DOMAIN-CONTAINING PROTEIN"/>
    <property type="match status" value="1"/>
</dbReference>
<comment type="caution">
    <text evidence="5">The sequence shown here is derived from an EMBL/GenBank/DDBJ whole genome shotgun (WGS) entry which is preliminary data.</text>
</comment>
<dbReference type="Pfam" id="PF00431">
    <property type="entry name" value="CUB"/>
    <property type="match status" value="2"/>
</dbReference>
<proteinExistence type="predicted"/>
<keyword evidence="6" id="KW-1185">Reference proteome</keyword>
<evidence type="ECO:0000256" key="2">
    <source>
        <dbReference type="ARBA" id="ARBA00023157"/>
    </source>
</evidence>
<evidence type="ECO:0000313" key="6">
    <source>
        <dbReference type="Proteomes" id="UP000286415"/>
    </source>
</evidence>
<comment type="caution">
    <text evidence="3">Lacks conserved residue(s) required for the propagation of feature annotation.</text>
</comment>
<dbReference type="Proteomes" id="UP000286415">
    <property type="component" value="Unassembled WGS sequence"/>
</dbReference>
<dbReference type="SMART" id="SM00042">
    <property type="entry name" value="CUB"/>
    <property type="match status" value="2"/>
</dbReference>
<evidence type="ECO:0000313" key="5">
    <source>
        <dbReference type="EMBL" id="KAG5454050.1"/>
    </source>
</evidence>
<dbReference type="CDD" id="cd00041">
    <property type="entry name" value="CUB"/>
    <property type="match status" value="2"/>
</dbReference>
<dbReference type="AlphaFoldDB" id="A0A3R7D8H7"/>
<dbReference type="PROSITE" id="PS01180">
    <property type="entry name" value="CUB"/>
    <property type="match status" value="3"/>
</dbReference>
<reference evidence="5 6" key="2">
    <citation type="journal article" date="2021" name="Genomics">
        <title>High-quality reference genome for Clonorchis sinensis.</title>
        <authorList>
            <person name="Young N.D."/>
            <person name="Stroehlein A.J."/>
            <person name="Kinkar L."/>
            <person name="Wang T."/>
            <person name="Sohn W.M."/>
            <person name="Chang B.C.H."/>
            <person name="Kaur P."/>
            <person name="Weisz D."/>
            <person name="Dudchenko O."/>
            <person name="Aiden E.L."/>
            <person name="Korhonen P.K."/>
            <person name="Gasser R.B."/>
        </authorList>
    </citation>
    <scope>NUCLEOTIDE SEQUENCE [LARGE SCALE GENOMIC DNA]</scope>
    <source>
        <strain evidence="5">Cs-k2</strain>
    </source>
</reference>
<evidence type="ECO:0000256" key="1">
    <source>
        <dbReference type="ARBA" id="ARBA00022737"/>
    </source>
</evidence>
<feature type="domain" description="CUB" evidence="4">
    <location>
        <begin position="197"/>
        <end position="308"/>
    </location>
</feature>
<feature type="domain" description="CUB" evidence="4">
    <location>
        <begin position="1"/>
        <end position="70"/>
    </location>
</feature>
<dbReference type="InParanoid" id="A0A3R7D8H7"/>
<dbReference type="InterPro" id="IPR035914">
    <property type="entry name" value="Sperma_CUB_dom_sf"/>
</dbReference>
<dbReference type="Gene3D" id="2.60.120.290">
    <property type="entry name" value="Spermadhesin, CUB domain"/>
    <property type="match status" value="3"/>
</dbReference>
<keyword evidence="1" id="KW-0677">Repeat</keyword>
<sequence>MKVGMEAAVCESNYVSVFDVNDGTETELGRWCGAQGEELWLLSAGSSLLVRLYTDRVIDGDYFDANYVSTNCQFDVSEPNTQIISPPEGVVSNDPLRCLWKIHLPTSSQLRLQFQEFNVDGSGLDCHTNGLQLFGGTSGELTHINEFCGTGLPQAITEDRKELTLFLTTDSTNTGKSFKATLLQEESYEVDLLPAECYEELKDAYGSVHWEAGSSNHRNCAWRINSPVGKPVLLHFTGFEVGAEAAVCESNYVSVFDVNDGTETELGRWCGAQGEELWLLSAGSSLLVRLYTDRVIDRDYFDAKYVSTNCQFDVSEPNTQIISPPEGVVSNDPLRCLWKIHLPTSSQLRLQFQEFNVSLTSALAHK</sequence>
<organism evidence="5 6">
    <name type="scientific">Clonorchis sinensis</name>
    <name type="common">Chinese liver fluke</name>
    <dbReference type="NCBI Taxonomy" id="79923"/>
    <lineage>
        <taxon>Eukaryota</taxon>
        <taxon>Metazoa</taxon>
        <taxon>Spiralia</taxon>
        <taxon>Lophotrochozoa</taxon>
        <taxon>Platyhelminthes</taxon>
        <taxon>Trematoda</taxon>
        <taxon>Digenea</taxon>
        <taxon>Opisthorchiida</taxon>
        <taxon>Opisthorchiata</taxon>
        <taxon>Opisthorchiidae</taxon>
        <taxon>Clonorchis</taxon>
    </lineage>
</organism>
<name>A0A3R7D8H7_CLOSI</name>
<protein>
    <submittedName>
        <fullName evidence="5">Tolloid-like protein 2</fullName>
    </submittedName>
</protein>
<reference evidence="5 6" key="1">
    <citation type="journal article" date="2018" name="Biotechnol. Adv.">
        <title>Improved genomic resources and new bioinformatic workflow for the carcinogenic parasite Clonorchis sinensis: Biotechnological implications.</title>
        <authorList>
            <person name="Wang D."/>
            <person name="Korhonen P.K."/>
            <person name="Gasser R.B."/>
            <person name="Young N.D."/>
        </authorList>
    </citation>
    <scope>NUCLEOTIDE SEQUENCE [LARGE SCALE GENOMIC DNA]</scope>
    <source>
        <strain evidence="5">Cs-k2</strain>
    </source>
</reference>
<evidence type="ECO:0000256" key="3">
    <source>
        <dbReference type="PROSITE-ProRule" id="PRU00059"/>
    </source>
</evidence>
<accession>A0A3R7D8H7</accession>
<dbReference type="PANTHER" id="PTHR24251">
    <property type="entry name" value="OVOCHYMASE-RELATED"/>
    <property type="match status" value="1"/>
</dbReference>